<accession>A0A4R3VXY0</accession>
<keyword evidence="1" id="KW-0472">Membrane</keyword>
<feature type="transmembrane region" description="Helical" evidence="1">
    <location>
        <begin position="73"/>
        <end position="90"/>
    </location>
</feature>
<dbReference type="AlphaFoldDB" id="A0A4R3VXY0"/>
<evidence type="ECO:0000313" key="2">
    <source>
        <dbReference type="EMBL" id="TCV13612.1"/>
    </source>
</evidence>
<dbReference type="Pfam" id="PF10825">
    <property type="entry name" value="DUF2752"/>
    <property type="match status" value="1"/>
</dbReference>
<evidence type="ECO:0000256" key="1">
    <source>
        <dbReference type="SAM" id="Phobius"/>
    </source>
</evidence>
<dbReference type="OrthoDB" id="9815897at2"/>
<dbReference type="Proteomes" id="UP000295197">
    <property type="component" value="Unassembled WGS sequence"/>
</dbReference>
<comment type="caution">
    <text evidence="2">The sequence shown here is derived from an EMBL/GenBank/DDBJ whole genome shotgun (WGS) entry which is preliminary data.</text>
</comment>
<organism evidence="2 3">
    <name type="scientific">Sphingobacterium alimentarium</name>
    <dbReference type="NCBI Taxonomy" id="797292"/>
    <lineage>
        <taxon>Bacteria</taxon>
        <taxon>Pseudomonadati</taxon>
        <taxon>Bacteroidota</taxon>
        <taxon>Sphingobacteriia</taxon>
        <taxon>Sphingobacteriales</taxon>
        <taxon>Sphingobacteriaceae</taxon>
        <taxon>Sphingobacterium</taxon>
    </lineage>
</organism>
<evidence type="ECO:0000313" key="3">
    <source>
        <dbReference type="Proteomes" id="UP000295197"/>
    </source>
</evidence>
<keyword evidence="1" id="KW-1133">Transmembrane helix</keyword>
<gene>
    <name evidence="2" type="ORF">EDC17_102029</name>
</gene>
<feature type="transmembrane region" description="Helical" evidence="1">
    <location>
        <begin position="7"/>
        <end position="26"/>
    </location>
</feature>
<proteinExistence type="predicted"/>
<keyword evidence="1" id="KW-0812">Transmembrane</keyword>
<dbReference type="EMBL" id="SMBZ01000020">
    <property type="protein sequence ID" value="TCV13612.1"/>
    <property type="molecule type" value="Genomic_DNA"/>
</dbReference>
<reference evidence="2 3" key="1">
    <citation type="submission" date="2019-03" db="EMBL/GenBank/DDBJ databases">
        <title>Genomic Encyclopedia of Type Strains, Phase IV (KMG-IV): sequencing the most valuable type-strain genomes for metagenomic binning, comparative biology and taxonomic classification.</title>
        <authorList>
            <person name="Goeker M."/>
        </authorList>
    </citation>
    <scope>NUCLEOTIDE SEQUENCE [LARGE SCALE GENOMIC DNA]</scope>
    <source>
        <strain evidence="2 3">DSM 22362</strain>
    </source>
</reference>
<protein>
    <submittedName>
        <fullName evidence="2">Uncharacterized protein DUF2752</fullName>
    </submittedName>
</protein>
<name>A0A4R3VXY0_9SPHI</name>
<keyword evidence="3" id="KW-1185">Reference proteome</keyword>
<dbReference type="RefSeq" id="WP_132777703.1">
    <property type="nucleotide sequence ID" value="NZ_SMBZ01000020.1"/>
</dbReference>
<dbReference type="InterPro" id="IPR021215">
    <property type="entry name" value="DUF2752"/>
</dbReference>
<feature type="transmembrane region" description="Helical" evidence="1">
    <location>
        <begin position="102"/>
        <end position="123"/>
    </location>
</feature>
<sequence length="127" mass="14579">MVLKRILIGISIFAITGVLAIIYKLYNPLLYNFFPACPIKHVTGFDCPTCGTQRAAHLFLNGEFKSAFHQNPLIFIISPYILLWIYFRLVKNPTEKELKVYNILYGNKTLSIVVAIVIIFTIWRNIA</sequence>